<keyword evidence="3 6" id="KW-0812">Transmembrane</keyword>
<sequence>MEPTDHHHAGAEIAAQVGHDYSSSNHGIVPLSERRGTWTHHVPLWLTFYPGFAYMALGFELYGEGFTLRRMLFCVVISSCCYLAYAIPAAYLGATRGQTTTLMSRSIFGVAGSGLVSVLVMIVPLGWVGYQANLLGSIWNGLYGWGPVLTLGIVIAVLGVVNNILGFTGITLFARFVAAPLTLVWVVYALIKALTVTPGHVLSSHGPGATTTVAGIVLAISFATYGNEPDLFRYAKPRLRDCVPPLAIGLFVGQIVLPTAGWIMAARVGSGDFGKVFDATVTFSLFGASALAFILATATQIAVNDANYYESLNGGQNVLGGWRPWRRLYTCLILAAVGGFMAWWVPQSLDNFFRITTLLAVTVPTATVIMYTDQLLLPRVLGVRRKLDRVPAWRETAPANWPAIGALVVAILFGSFGNGILPGQDGVPLSGWGIPTLEAWAVGAVVYVALAALAIRGRTPEHALGFPRFSAPAAPAAPKEPAVEPTVLG</sequence>
<evidence type="ECO:0000256" key="4">
    <source>
        <dbReference type="ARBA" id="ARBA00022989"/>
    </source>
</evidence>
<dbReference type="Pfam" id="PF02133">
    <property type="entry name" value="Transp_cyt_pur"/>
    <property type="match status" value="1"/>
</dbReference>
<feature type="transmembrane region" description="Helical" evidence="6">
    <location>
        <begin position="352"/>
        <end position="377"/>
    </location>
</feature>
<keyword evidence="8" id="KW-1185">Reference proteome</keyword>
<evidence type="ECO:0000256" key="6">
    <source>
        <dbReference type="SAM" id="Phobius"/>
    </source>
</evidence>
<feature type="transmembrane region" description="Helical" evidence="6">
    <location>
        <begin position="437"/>
        <end position="455"/>
    </location>
</feature>
<gene>
    <name evidence="7" type="ORF">DSM104329_01906</name>
</gene>
<dbReference type="KEGG" id="sbae:DSM104329_01906"/>
<feature type="transmembrane region" description="Helical" evidence="6">
    <location>
        <begin position="172"/>
        <end position="191"/>
    </location>
</feature>
<organism evidence="7 8">
    <name type="scientific">Capillimicrobium parvum</name>
    <dbReference type="NCBI Taxonomy" id="2884022"/>
    <lineage>
        <taxon>Bacteria</taxon>
        <taxon>Bacillati</taxon>
        <taxon>Actinomycetota</taxon>
        <taxon>Thermoleophilia</taxon>
        <taxon>Solirubrobacterales</taxon>
        <taxon>Capillimicrobiaceae</taxon>
        <taxon>Capillimicrobium</taxon>
    </lineage>
</organism>
<dbReference type="GO" id="GO:0005886">
    <property type="term" value="C:plasma membrane"/>
    <property type="evidence" value="ECO:0007669"/>
    <property type="project" value="TreeGrafter"/>
</dbReference>
<dbReference type="PANTHER" id="PTHR30569">
    <property type="entry name" value="CYTOSINE TRANSPORTER CODB"/>
    <property type="match status" value="1"/>
</dbReference>
<feature type="transmembrane region" description="Helical" evidence="6">
    <location>
        <begin position="328"/>
        <end position="346"/>
    </location>
</feature>
<dbReference type="RefSeq" id="WP_259315197.1">
    <property type="nucleotide sequence ID" value="NZ_CP087164.1"/>
</dbReference>
<dbReference type="EMBL" id="CP087164">
    <property type="protein sequence ID" value="UGS35513.1"/>
    <property type="molecule type" value="Genomic_DNA"/>
</dbReference>
<keyword evidence="4 6" id="KW-1133">Transmembrane helix</keyword>
<dbReference type="AlphaFoldDB" id="A0A9E6XWQ1"/>
<accession>A0A9E6XWQ1</accession>
<comment type="similarity">
    <text evidence="2">Belongs to the purine-cytosine permease (2.A.39) family.</text>
</comment>
<evidence type="ECO:0000256" key="5">
    <source>
        <dbReference type="ARBA" id="ARBA00023136"/>
    </source>
</evidence>
<dbReference type="InterPro" id="IPR030191">
    <property type="entry name" value="CodB"/>
</dbReference>
<evidence type="ECO:0008006" key="9">
    <source>
        <dbReference type="Google" id="ProtNLM"/>
    </source>
</evidence>
<reference evidence="7" key="1">
    <citation type="journal article" date="2022" name="Int. J. Syst. Evol. Microbiol.">
        <title>Pseudomonas aegrilactucae sp. nov. and Pseudomonas morbosilactucae sp. nov., pathogens causing bacterial rot of lettuce in Japan.</title>
        <authorList>
            <person name="Sawada H."/>
            <person name="Fujikawa T."/>
            <person name="Satou M."/>
        </authorList>
    </citation>
    <scope>NUCLEOTIDE SEQUENCE</scope>
    <source>
        <strain evidence="7">0166_1</strain>
    </source>
</reference>
<proteinExistence type="inferred from homology"/>
<protein>
    <recommendedName>
        <fullName evidence="9">Allantoin permease</fullName>
    </recommendedName>
</protein>
<feature type="transmembrane region" description="Helical" evidence="6">
    <location>
        <begin position="206"/>
        <end position="225"/>
    </location>
</feature>
<feature type="transmembrane region" description="Helical" evidence="6">
    <location>
        <begin position="68"/>
        <end position="94"/>
    </location>
</feature>
<feature type="transmembrane region" description="Helical" evidence="6">
    <location>
        <begin position="106"/>
        <end position="130"/>
    </location>
</feature>
<keyword evidence="5 6" id="KW-0472">Membrane</keyword>
<evidence type="ECO:0000256" key="2">
    <source>
        <dbReference type="ARBA" id="ARBA00008974"/>
    </source>
</evidence>
<dbReference type="Proteomes" id="UP001162834">
    <property type="component" value="Chromosome"/>
</dbReference>
<dbReference type="GO" id="GO:0015209">
    <property type="term" value="F:cytosine transmembrane transporter activity"/>
    <property type="evidence" value="ECO:0007669"/>
    <property type="project" value="InterPro"/>
</dbReference>
<feature type="transmembrane region" description="Helical" evidence="6">
    <location>
        <begin position="285"/>
        <end position="307"/>
    </location>
</feature>
<feature type="transmembrane region" description="Helical" evidence="6">
    <location>
        <begin position="42"/>
        <end position="62"/>
    </location>
</feature>
<dbReference type="InterPro" id="IPR001248">
    <property type="entry name" value="Pur-cyt_permease"/>
</dbReference>
<evidence type="ECO:0000313" key="8">
    <source>
        <dbReference type="Proteomes" id="UP001162834"/>
    </source>
</evidence>
<feature type="transmembrane region" description="Helical" evidence="6">
    <location>
        <begin position="142"/>
        <end position="165"/>
    </location>
</feature>
<evidence type="ECO:0000256" key="1">
    <source>
        <dbReference type="ARBA" id="ARBA00004141"/>
    </source>
</evidence>
<evidence type="ECO:0000256" key="3">
    <source>
        <dbReference type="ARBA" id="ARBA00022692"/>
    </source>
</evidence>
<comment type="subcellular location">
    <subcellularLocation>
        <location evidence="1">Membrane</location>
        <topology evidence="1">Multi-pass membrane protein</topology>
    </subcellularLocation>
</comment>
<feature type="transmembrane region" description="Helical" evidence="6">
    <location>
        <begin position="246"/>
        <end position="265"/>
    </location>
</feature>
<evidence type="ECO:0000313" key="7">
    <source>
        <dbReference type="EMBL" id="UGS35513.1"/>
    </source>
</evidence>
<dbReference type="PANTHER" id="PTHR30569:SF0">
    <property type="entry name" value="CYTOSINE PERMEASE"/>
    <property type="match status" value="1"/>
</dbReference>
<feature type="transmembrane region" description="Helical" evidence="6">
    <location>
        <begin position="398"/>
        <end position="417"/>
    </location>
</feature>
<name>A0A9E6XWQ1_9ACTN</name>
<dbReference type="Gene3D" id="1.10.4160.10">
    <property type="entry name" value="Hydantoin permease"/>
    <property type="match status" value="1"/>
</dbReference>